<dbReference type="RefSeq" id="WP_145905049.1">
    <property type="nucleotide sequence ID" value="NZ_BAAAMZ010000012.1"/>
</dbReference>
<feature type="region of interest" description="Disordered" evidence="1">
    <location>
        <begin position="100"/>
        <end position="121"/>
    </location>
</feature>
<keyword evidence="3" id="KW-1185">Reference proteome</keyword>
<proteinExistence type="predicted"/>
<sequence length="121" mass="12669">MYLVHARLRAPDHTPFPPDAAQLFLGCALDGEGLEHVSAHGDATGGPVVGFYLTAPSLAIAEQAASAVCHRALLAHPSLAEVHVVSFSAALAPPHRNALRGSGGRDMQMQDPSTANLFHPF</sequence>
<dbReference type="OrthoDB" id="3873718at2"/>
<evidence type="ECO:0000313" key="2">
    <source>
        <dbReference type="EMBL" id="TWF98651.1"/>
    </source>
</evidence>
<name>A0A561UH20_9ACTN</name>
<dbReference type="EMBL" id="VIWT01000001">
    <property type="protein sequence ID" value="TWF98651.1"/>
    <property type="molecule type" value="Genomic_DNA"/>
</dbReference>
<evidence type="ECO:0000256" key="1">
    <source>
        <dbReference type="SAM" id="MobiDB-lite"/>
    </source>
</evidence>
<evidence type="ECO:0000313" key="3">
    <source>
        <dbReference type="Proteomes" id="UP000317940"/>
    </source>
</evidence>
<organism evidence="2 3">
    <name type="scientific">Kitasatospora viridis</name>
    <dbReference type="NCBI Taxonomy" id="281105"/>
    <lineage>
        <taxon>Bacteria</taxon>
        <taxon>Bacillati</taxon>
        <taxon>Actinomycetota</taxon>
        <taxon>Actinomycetes</taxon>
        <taxon>Kitasatosporales</taxon>
        <taxon>Streptomycetaceae</taxon>
        <taxon>Kitasatospora</taxon>
    </lineage>
</organism>
<gene>
    <name evidence="2" type="ORF">FHX73_112472</name>
</gene>
<protein>
    <submittedName>
        <fullName evidence="2">Uncharacterized protein</fullName>
    </submittedName>
</protein>
<feature type="compositionally biased region" description="Polar residues" evidence="1">
    <location>
        <begin position="110"/>
        <end position="121"/>
    </location>
</feature>
<comment type="caution">
    <text evidence="2">The sequence shown here is derived from an EMBL/GenBank/DDBJ whole genome shotgun (WGS) entry which is preliminary data.</text>
</comment>
<dbReference type="Proteomes" id="UP000317940">
    <property type="component" value="Unassembled WGS sequence"/>
</dbReference>
<accession>A0A561UH20</accession>
<reference evidence="2 3" key="1">
    <citation type="submission" date="2019-06" db="EMBL/GenBank/DDBJ databases">
        <title>Sequencing the genomes of 1000 actinobacteria strains.</title>
        <authorList>
            <person name="Klenk H.-P."/>
        </authorList>
    </citation>
    <scope>NUCLEOTIDE SEQUENCE [LARGE SCALE GENOMIC DNA]</scope>
    <source>
        <strain evidence="2 3">DSM 44826</strain>
    </source>
</reference>
<dbReference type="AlphaFoldDB" id="A0A561UH20"/>